<dbReference type="PROSITE" id="PS01078">
    <property type="entry name" value="MOCF_BIOSYNTHESIS_1"/>
    <property type="match status" value="1"/>
</dbReference>
<dbReference type="InterPro" id="IPR001453">
    <property type="entry name" value="MoaB/Mog_dom"/>
</dbReference>
<keyword evidence="4 5" id="KW-0501">Molybdenum cofactor biosynthesis</keyword>
<dbReference type="OrthoDB" id="9784492at2"/>
<dbReference type="Pfam" id="PF00994">
    <property type="entry name" value="MoCF_biosynth"/>
    <property type="match status" value="1"/>
</dbReference>
<dbReference type="UniPathway" id="UPA00344"/>
<dbReference type="Gene3D" id="3.40.980.10">
    <property type="entry name" value="MoaB/Mog-like domain"/>
    <property type="match status" value="1"/>
</dbReference>
<keyword evidence="8" id="KW-1185">Reference proteome</keyword>
<gene>
    <name evidence="7" type="ORF">SI859A1_02840</name>
</gene>
<dbReference type="NCBIfam" id="TIGR02667">
    <property type="entry name" value="moaB_proteo"/>
    <property type="match status" value="1"/>
</dbReference>
<evidence type="ECO:0000256" key="5">
    <source>
        <dbReference type="PIRNR" id="PIRNR006443"/>
    </source>
</evidence>
<feature type="domain" description="MoaB/Mog" evidence="6">
    <location>
        <begin position="13"/>
        <end position="157"/>
    </location>
</feature>
<dbReference type="EMBL" id="AAPJ01000005">
    <property type="protein sequence ID" value="EAS49239.1"/>
    <property type="molecule type" value="Genomic_DNA"/>
</dbReference>
<sequence>MSDERSFIALSIAILTVSDTRSLDEDRSGSLLVERLTEAGHRVADRQIVTDDVPAIQEVVQGWCKRDDVDVVITTGGTGFTGRDVTPEALEPLFEKRMDGFSAVFHRISYDKIGVSTIQSRATGGVIDATFVFALPGSPGACRDAWDHILKAQLDYRHKPCNFVEIMPRLDEHLRRGGRTA</sequence>
<dbReference type="InterPro" id="IPR013484">
    <property type="entry name" value="MoaB_proteobac"/>
</dbReference>
<comment type="caution">
    <text evidence="7">The sequence shown here is derived from an EMBL/GenBank/DDBJ whole genome shotgun (WGS) entry which is preliminary data.</text>
</comment>
<comment type="pathway">
    <text evidence="1 5">Cofactor biosynthesis; molybdopterin biosynthesis.</text>
</comment>
<dbReference type="PIRSF" id="PIRSF006443">
    <property type="entry name" value="MoaB"/>
    <property type="match status" value="1"/>
</dbReference>
<dbReference type="InterPro" id="IPR008284">
    <property type="entry name" value="MoCF_biosynth_CS"/>
</dbReference>
<protein>
    <recommendedName>
        <fullName evidence="3 5">Molybdenum cofactor biosynthesis protein B</fullName>
    </recommendedName>
</protein>
<evidence type="ECO:0000256" key="4">
    <source>
        <dbReference type="ARBA" id="ARBA00023150"/>
    </source>
</evidence>
<comment type="similarity">
    <text evidence="2 5">Belongs to the MoaB/Mog family.</text>
</comment>
<dbReference type="HOGENOM" id="CLU_077358_2_2_5"/>
<reference evidence="7 8" key="1">
    <citation type="journal article" date="2008" name="Appl. Environ. Microbiol.">
        <title>Genomic insights into Mn(II) oxidation by the marine alphaproteobacterium Aurantimonas sp. strain SI85-9A1.</title>
        <authorList>
            <person name="Dick G.J."/>
            <person name="Podell S."/>
            <person name="Johnson H.A."/>
            <person name="Rivera-Espinoza Y."/>
            <person name="Bernier-Latmani R."/>
            <person name="McCarthy J.K."/>
            <person name="Torpey J.W."/>
            <person name="Clement B.G."/>
            <person name="Gaasterland T."/>
            <person name="Tebo B.M."/>
        </authorList>
    </citation>
    <scope>NUCLEOTIDE SEQUENCE [LARGE SCALE GENOMIC DNA]</scope>
    <source>
        <strain evidence="7 8">SI85-9A1</strain>
    </source>
</reference>
<dbReference type="GO" id="GO:0006777">
    <property type="term" value="P:Mo-molybdopterin cofactor biosynthetic process"/>
    <property type="evidence" value="ECO:0007669"/>
    <property type="project" value="UniProtKB-UniRule"/>
</dbReference>
<dbReference type="Proteomes" id="UP000000321">
    <property type="component" value="Unassembled WGS sequence"/>
</dbReference>
<evidence type="ECO:0000256" key="2">
    <source>
        <dbReference type="ARBA" id="ARBA00006112"/>
    </source>
</evidence>
<evidence type="ECO:0000259" key="6">
    <source>
        <dbReference type="SMART" id="SM00852"/>
    </source>
</evidence>
<proteinExistence type="inferred from homology"/>
<accession>Q1YGI6</accession>
<dbReference type="PANTHER" id="PTHR43232">
    <property type="entry name" value="MOLYBDENUM COFACTOR BIOSYNTHESIS PROTEIN B"/>
    <property type="match status" value="1"/>
</dbReference>
<organism evidence="7 8">
    <name type="scientific">Aurantimonas manganoxydans (strain ATCC BAA-1229 / DSM 21871 / SI85-9A1)</name>
    <dbReference type="NCBI Taxonomy" id="287752"/>
    <lineage>
        <taxon>Bacteria</taxon>
        <taxon>Pseudomonadati</taxon>
        <taxon>Pseudomonadota</taxon>
        <taxon>Alphaproteobacteria</taxon>
        <taxon>Hyphomicrobiales</taxon>
        <taxon>Aurantimonadaceae</taxon>
        <taxon>Aurantimonas</taxon>
    </lineage>
</organism>
<dbReference type="InterPro" id="IPR012245">
    <property type="entry name" value="MoaB"/>
</dbReference>
<dbReference type="GO" id="GO:0005829">
    <property type="term" value="C:cytosol"/>
    <property type="evidence" value="ECO:0007669"/>
    <property type="project" value="TreeGrafter"/>
</dbReference>
<dbReference type="RefSeq" id="WP_009210659.1">
    <property type="nucleotide sequence ID" value="NZ_BBWP01000008.1"/>
</dbReference>
<dbReference type="AlphaFoldDB" id="Q1YGI6"/>
<dbReference type="BioCyc" id="AURANTIMONAS:SI859A1_02840-MONOMER"/>
<dbReference type="PANTHER" id="PTHR43232:SF2">
    <property type="entry name" value="MOLYBDENUM COFACTOR BIOSYNTHESIS PROTEIN B"/>
    <property type="match status" value="1"/>
</dbReference>
<dbReference type="NCBIfam" id="TIGR00177">
    <property type="entry name" value="molyb_syn"/>
    <property type="match status" value="1"/>
</dbReference>
<evidence type="ECO:0000256" key="3">
    <source>
        <dbReference type="ARBA" id="ARBA00015262"/>
    </source>
</evidence>
<evidence type="ECO:0000313" key="8">
    <source>
        <dbReference type="Proteomes" id="UP000000321"/>
    </source>
</evidence>
<evidence type="ECO:0000313" key="7">
    <source>
        <dbReference type="EMBL" id="EAS49239.1"/>
    </source>
</evidence>
<comment type="function">
    <text evidence="5">May be involved in the biosynthesis of molybdopterin.</text>
</comment>
<name>Q1YGI6_AURMS</name>
<dbReference type="InterPro" id="IPR036425">
    <property type="entry name" value="MoaB/Mog-like_dom_sf"/>
</dbReference>
<evidence type="ECO:0000256" key="1">
    <source>
        <dbReference type="ARBA" id="ARBA00005046"/>
    </source>
</evidence>
<dbReference type="SMART" id="SM00852">
    <property type="entry name" value="MoCF_biosynth"/>
    <property type="match status" value="1"/>
</dbReference>
<dbReference type="CDD" id="cd00886">
    <property type="entry name" value="MogA_MoaB"/>
    <property type="match status" value="1"/>
</dbReference>
<dbReference type="SUPFAM" id="SSF53218">
    <property type="entry name" value="Molybdenum cofactor biosynthesis proteins"/>
    <property type="match status" value="1"/>
</dbReference>